<feature type="region of interest" description="Disordered" evidence="1">
    <location>
        <begin position="31"/>
        <end position="151"/>
    </location>
</feature>
<feature type="compositionally biased region" description="Basic residues" evidence="1">
    <location>
        <begin position="125"/>
        <end position="151"/>
    </location>
</feature>
<sequence>MHFLLLTSKILQDIANSAWHDMKPSDLLREKRRVSVRRREAASSCQCGPQPNSYGTPGPAGPAGNPGQPGGDGQPGPPGGDGQPGNDAQYCPCPPRSGVPESTIPSEEKPYGPSASGNQGQGKGGYRHKRRRVAAKRSPHRRRVSKKLVKA</sequence>
<protein>
    <submittedName>
        <fullName evidence="3">Collagen triple helix repeat protein</fullName>
    </submittedName>
</protein>
<dbReference type="WBParaSite" id="Hba_16098">
    <property type="protein sequence ID" value="Hba_16098"/>
    <property type="gene ID" value="Hba_16098"/>
</dbReference>
<name>A0A1I7XEF8_HETBA</name>
<keyword evidence="2" id="KW-1185">Reference proteome</keyword>
<feature type="compositionally biased region" description="Polar residues" evidence="1">
    <location>
        <begin position="44"/>
        <end position="55"/>
    </location>
</feature>
<organism evidence="2 3">
    <name type="scientific">Heterorhabditis bacteriophora</name>
    <name type="common">Entomopathogenic nematode worm</name>
    <dbReference type="NCBI Taxonomy" id="37862"/>
    <lineage>
        <taxon>Eukaryota</taxon>
        <taxon>Metazoa</taxon>
        <taxon>Ecdysozoa</taxon>
        <taxon>Nematoda</taxon>
        <taxon>Chromadorea</taxon>
        <taxon>Rhabditida</taxon>
        <taxon>Rhabditina</taxon>
        <taxon>Rhabditomorpha</taxon>
        <taxon>Strongyloidea</taxon>
        <taxon>Heterorhabditidae</taxon>
        <taxon>Heterorhabditis</taxon>
    </lineage>
</organism>
<accession>A0A1I7XEF8</accession>
<dbReference type="AlphaFoldDB" id="A0A1I7XEF8"/>
<evidence type="ECO:0000313" key="2">
    <source>
        <dbReference type="Proteomes" id="UP000095283"/>
    </source>
</evidence>
<proteinExistence type="predicted"/>
<feature type="compositionally biased region" description="Gly residues" evidence="1">
    <location>
        <begin position="67"/>
        <end position="83"/>
    </location>
</feature>
<dbReference type="Proteomes" id="UP000095283">
    <property type="component" value="Unplaced"/>
</dbReference>
<evidence type="ECO:0000313" key="3">
    <source>
        <dbReference type="WBParaSite" id="Hba_16098"/>
    </source>
</evidence>
<reference evidence="3" key="1">
    <citation type="submission" date="2016-11" db="UniProtKB">
        <authorList>
            <consortium name="WormBaseParasite"/>
        </authorList>
    </citation>
    <scope>IDENTIFICATION</scope>
</reference>
<evidence type="ECO:0000256" key="1">
    <source>
        <dbReference type="SAM" id="MobiDB-lite"/>
    </source>
</evidence>